<dbReference type="InterPro" id="IPR029016">
    <property type="entry name" value="GAF-like_dom_sf"/>
</dbReference>
<keyword evidence="12" id="KW-0902">Two-component regulatory system</keyword>
<evidence type="ECO:0000256" key="3">
    <source>
        <dbReference type="ARBA" id="ARBA00012438"/>
    </source>
</evidence>
<evidence type="ECO:0000256" key="15">
    <source>
        <dbReference type="SAM" id="Phobius"/>
    </source>
</evidence>
<dbReference type="InterPro" id="IPR036097">
    <property type="entry name" value="HisK_dim/P_sf"/>
</dbReference>
<dbReference type="CDD" id="cd17546">
    <property type="entry name" value="REC_hyHK_CKI1_RcsC-like"/>
    <property type="match status" value="2"/>
</dbReference>
<dbReference type="Pfam" id="PF02743">
    <property type="entry name" value="dCache_1"/>
    <property type="match status" value="1"/>
</dbReference>
<evidence type="ECO:0000256" key="14">
    <source>
        <dbReference type="PROSITE-ProRule" id="PRU00169"/>
    </source>
</evidence>
<keyword evidence="6" id="KW-0808">Transferase</keyword>
<dbReference type="SUPFAM" id="SSF47226">
    <property type="entry name" value="Histidine-containing phosphotransfer domain, HPT domain"/>
    <property type="match status" value="1"/>
</dbReference>
<evidence type="ECO:0000256" key="10">
    <source>
        <dbReference type="ARBA" id="ARBA00022840"/>
    </source>
</evidence>
<dbReference type="EMBL" id="CP104562">
    <property type="protein sequence ID" value="UXH77409.1"/>
    <property type="molecule type" value="Genomic_DNA"/>
</dbReference>
<feature type="domain" description="Response regulatory" evidence="17">
    <location>
        <begin position="815"/>
        <end position="936"/>
    </location>
</feature>
<keyword evidence="4" id="KW-1003">Cell membrane</keyword>
<evidence type="ECO:0000259" key="18">
    <source>
        <dbReference type="PROSITE" id="PS50885"/>
    </source>
</evidence>
<evidence type="ECO:0000256" key="12">
    <source>
        <dbReference type="ARBA" id="ARBA00023012"/>
    </source>
</evidence>
<evidence type="ECO:0000256" key="5">
    <source>
        <dbReference type="ARBA" id="ARBA00022553"/>
    </source>
</evidence>
<feature type="modified residue" description="4-aspartylphosphate" evidence="14">
    <location>
        <position position="869"/>
    </location>
</feature>
<feature type="domain" description="HAMP" evidence="18">
    <location>
        <begin position="305"/>
        <end position="358"/>
    </location>
</feature>
<dbReference type="PROSITE" id="PS50885">
    <property type="entry name" value="HAMP"/>
    <property type="match status" value="1"/>
</dbReference>
<sequence length="1274" mass="138014">MRRTRLRTRVIGLVLAAFSALGALLAWHLVDDRRARIQTSEDNLLVRVRLIAAKQDILVERAEAILDALMANPTPRPGAGTEACNAQLAELLRHQPDYDQFGVTNPEGDRLCSAVNPGKPLNFADRGWFKQAIASNTIAVGDVTISRTLGRPTVTLSKARRDADGKVLAVYYGGLNLNWLARTVAASDRLPGEALTIVDGRGYIVARHPDPEQWTGTPLGAGLLAERLGTGESGAFEALNRAGERRMIAHVPLLRSSSGSRYQLVLATSMASVEAPARREAITAFGILLTVLLATGAALLLGLDRWFVRPLQHLSDLVQRQRSGERGVRSELPYGGDEIGHLAQAIDEASAKIEEREARLESSNRALRVLSAGNRTLLQRHDEAALLNQMCRAIIEAGHFRIAWVGYAEEDGAVRLMAMYGVEPGLLDGLHVTWDGSEHGTGPVGRAIRERAIQVWTQSDSRPADAVWKAGALARGCRATLSLPLEIDGAVIGILNICAAEEHIFEPATIDVLEEASHDLALGIRVARAEVQRRHFEAQLKVHTDQLETLVSTRTADLIEAREHAEVASRAKSAFLANMSHEIRTPMNAIIGLTHLMRRENRDPLQQDRLHKIERAARHLLQVINDILDLSKIEAGKMVLEDLEFSRDELLSGVLEMVGEEANAKGLELVLDTDHLPERMRGDPKRLAQALINLVANAVKFTERGWVRLRGQLDAQQGDRLALRFEVRDSGIGIVPERQHNLFSAFEQADISTTRRFGGTGLGLALTRHIASLMDGEVGLESRPGVGSTFWFTAWIGRAATADPDQMRGRLRDRRALLVDDLPESLEAVADALRLLGMTVDGHLNGRNGVTHAASEATAGRRFDVMLIDWHMAPLDGFATLAELRRLLSHGMPPCILVTAYDEPGLRVQARAAGFDAVLAKPVTPTALCDTIGRLLRNERVGAADELATNESIRSMDARDLIEEVNARHFDSPIGSAEPPGHGRTQAVAPALSPPLTEEAALSELRQRHAGRRVLLAEDNPINQEVASELLASAGLAVELVSDGAAAVARAREAAFDLILMDVQMPLMDGLEATRQIRAALGTALPIVAMTANAFGEDRRACLDAGMNDHIAKPVDPVLLYGALLRWLAGSTASTVAPMPSSVAQSSLAERLTEISEMDLALALKGIGGNMVALTRVLQRFAARYVDGAAELMDVDSPDRTQRWLTIAHALRGACGAVGAAPLEMKLRDLESRLKKTGGDDDLCKAAAQSINAELIQLARALRTALDTPDSGAA</sequence>
<dbReference type="InterPro" id="IPR011006">
    <property type="entry name" value="CheY-like_superfamily"/>
</dbReference>
<dbReference type="RefSeq" id="WP_261757156.1">
    <property type="nucleotide sequence ID" value="NZ_CP104562.2"/>
</dbReference>
<evidence type="ECO:0000313" key="19">
    <source>
        <dbReference type="EMBL" id="UXH77409.1"/>
    </source>
</evidence>
<dbReference type="Pfam" id="PF00672">
    <property type="entry name" value="HAMP"/>
    <property type="match status" value="1"/>
</dbReference>
<feature type="modified residue" description="4-aspartylphosphate" evidence="14">
    <location>
        <position position="1062"/>
    </location>
</feature>
<dbReference type="SMART" id="SM00388">
    <property type="entry name" value="HisKA"/>
    <property type="match status" value="1"/>
</dbReference>
<keyword evidence="11 15" id="KW-1133">Transmembrane helix</keyword>
<evidence type="ECO:0000256" key="4">
    <source>
        <dbReference type="ARBA" id="ARBA00022475"/>
    </source>
</evidence>
<proteinExistence type="predicted"/>
<dbReference type="InterPro" id="IPR036641">
    <property type="entry name" value="HPT_dom_sf"/>
</dbReference>
<dbReference type="CDD" id="cd12915">
    <property type="entry name" value="PDC2_DGC_like"/>
    <property type="match status" value="1"/>
</dbReference>
<dbReference type="InterPro" id="IPR004358">
    <property type="entry name" value="Sig_transdc_His_kin-like_C"/>
</dbReference>
<keyword evidence="20" id="KW-1185">Reference proteome</keyword>
<dbReference type="Pfam" id="PF02518">
    <property type="entry name" value="HATPase_c"/>
    <property type="match status" value="1"/>
</dbReference>
<keyword evidence="8" id="KW-0547">Nucleotide-binding</keyword>
<feature type="domain" description="Histidine kinase" evidence="16">
    <location>
        <begin position="578"/>
        <end position="798"/>
    </location>
</feature>
<keyword evidence="10" id="KW-0067">ATP-binding</keyword>
<keyword evidence="7 15" id="KW-0812">Transmembrane</keyword>
<dbReference type="PROSITE" id="PS50109">
    <property type="entry name" value="HIS_KIN"/>
    <property type="match status" value="1"/>
</dbReference>
<dbReference type="InterPro" id="IPR003660">
    <property type="entry name" value="HAMP_dom"/>
</dbReference>
<evidence type="ECO:0000256" key="11">
    <source>
        <dbReference type="ARBA" id="ARBA00022989"/>
    </source>
</evidence>
<dbReference type="SUPFAM" id="SSF47384">
    <property type="entry name" value="Homodimeric domain of signal transducing histidine kinase"/>
    <property type="match status" value="1"/>
</dbReference>
<evidence type="ECO:0000256" key="13">
    <source>
        <dbReference type="ARBA" id="ARBA00023136"/>
    </source>
</evidence>
<dbReference type="Gene3D" id="3.40.50.2300">
    <property type="match status" value="2"/>
</dbReference>
<organism evidence="19 20">
    <name type="scientific">Roseateles amylovorans</name>
    <dbReference type="NCBI Taxonomy" id="2978473"/>
    <lineage>
        <taxon>Bacteria</taxon>
        <taxon>Pseudomonadati</taxon>
        <taxon>Pseudomonadota</taxon>
        <taxon>Betaproteobacteria</taxon>
        <taxon>Burkholderiales</taxon>
        <taxon>Sphaerotilaceae</taxon>
        <taxon>Roseateles</taxon>
    </lineage>
</organism>
<gene>
    <name evidence="19" type="ORF">N4261_20760</name>
</gene>
<keyword evidence="9" id="KW-0418">Kinase</keyword>
<dbReference type="Proteomes" id="UP001064933">
    <property type="component" value="Chromosome"/>
</dbReference>
<dbReference type="Gene3D" id="6.10.340.10">
    <property type="match status" value="1"/>
</dbReference>
<evidence type="ECO:0000256" key="7">
    <source>
        <dbReference type="ARBA" id="ARBA00022692"/>
    </source>
</evidence>
<dbReference type="InterPro" id="IPR003661">
    <property type="entry name" value="HisK_dim/P_dom"/>
</dbReference>
<dbReference type="SUPFAM" id="SSF52172">
    <property type="entry name" value="CheY-like"/>
    <property type="match status" value="2"/>
</dbReference>
<evidence type="ECO:0000259" key="16">
    <source>
        <dbReference type="PROSITE" id="PS50109"/>
    </source>
</evidence>
<evidence type="ECO:0000256" key="1">
    <source>
        <dbReference type="ARBA" id="ARBA00000085"/>
    </source>
</evidence>
<dbReference type="PANTHER" id="PTHR45339:SF1">
    <property type="entry name" value="HYBRID SIGNAL TRANSDUCTION HISTIDINE KINASE J"/>
    <property type="match status" value="1"/>
</dbReference>
<dbReference type="SMART" id="SM00304">
    <property type="entry name" value="HAMP"/>
    <property type="match status" value="1"/>
</dbReference>
<dbReference type="Gene3D" id="1.20.120.160">
    <property type="entry name" value="HPT domain"/>
    <property type="match status" value="1"/>
</dbReference>
<evidence type="ECO:0000313" key="20">
    <source>
        <dbReference type="Proteomes" id="UP001064933"/>
    </source>
</evidence>
<dbReference type="CDD" id="cd16922">
    <property type="entry name" value="HATPase_EvgS-ArcB-TorS-like"/>
    <property type="match status" value="1"/>
</dbReference>
<dbReference type="SMART" id="SM00448">
    <property type="entry name" value="REC"/>
    <property type="match status" value="2"/>
</dbReference>
<dbReference type="PANTHER" id="PTHR45339">
    <property type="entry name" value="HYBRID SIGNAL TRANSDUCTION HISTIDINE KINASE J"/>
    <property type="match status" value="1"/>
</dbReference>
<reference evidence="19" key="1">
    <citation type="submission" date="2022-10" db="EMBL/GenBank/DDBJ databases">
        <title>Characterization and whole genome sequencing of a new Roseateles species, isolated from fresh water.</title>
        <authorList>
            <person name="Guliayeva D.Y."/>
            <person name="Akhremchuk A.E."/>
            <person name="Sikolenko M.A."/>
            <person name="Valentovich L.N."/>
            <person name="Sidarenka A.V."/>
        </authorList>
    </citation>
    <scope>NUCLEOTIDE SEQUENCE</scope>
    <source>
        <strain evidence="19">BIM B-1768</strain>
    </source>
</reference>
<keyword evidence="5 14" id="KW-0597">Phosphoprotein</keyword>
<dbReference type="PROSITE" id="PS50110">
    <property type="entry name" value="RESPONSE_REGULATORY"/>
    <property type="match status" value="2"/>
</dbReference>
<accession>A0ABY6AYD5</accession>
<dbReference type="Gene3D" id="3.30.450.20">
    <property type="entry name" value="PAS domain"/>
    <property type="match status" value="1"/>
</dbReference>
<dbReference type="EC" id="2.7.13.3" evidence="3"/>
<dbReference type="Pfam" id="PF13185">
    <property type="entry name" value="GAF_2"/>
    <property type="match status" value="1"/>
</dbReference>
<dbReference type="Gene3D" id="3.30.565.10">
    <property type="entry name" value="Histidine kinase-like ATPase, C-terminal domain"/>
    <property type="match status" value="1"/>
</dbReference>
<feature type="domain" description="Response regulatory" evidence="17">
    <location>
        <begin position="1013"/>
        <end position="1128"/>
    </location>
</feature>
<dbReference type="PRINTS" id="PR00344">
    <property type="entry name" value="BCTRLSENSOR"/>
</dbReference>
<dbReference type="Pfam" id="PF00512">
    <property type="entry name" value="HisKA"/>
    <property type="match status" value="1"/>
</dbReference>
<dbReference type="InterPro" id="IPR003018">
    <property type="entry name" value="GAF"/>
</dbReference>
<comment type="catalytic activity">
    <reaction evidence="1">
        <text>ATP + protein L-histidine = ADP + protein N-phospho-L-histidine.</text>
        <dbReference type="EC" id="2.7.13.3"/>
    </reaction>
</comment>
<dbReference type="InterPro" id="IPR033479">
    <property type="entry name" value="dCache_1"/>
</dbReference>
<dbReference type="Gene3D" id="3.30.450.40">
    <property type="match status" value="1"/>
</dbReference>
<evidence type="ECO:0000256" key="6">
    <source>
        <dbReference type="ARBA" id="ARBA00022679"/>
    </source>
</evidence>
<dbReference type="SMART" id="SM00387">
    <property type="entry name" value="HATPase_c"/>
    <property type="match status" value="1"/>
</dbReference>
<feature type="transmembrane region" description="Helical" evidence="15">
    <location>
        <begin position="281"/>
        <end position="303"/>
    </location>
</feature>
<dbReference type="SUPFAM" id="SSF55874">
    <property type="entry name" value="ATPase domain of HSP90 chaperone/DNA topoisomerase II/histidine kinase"/>
    <property type="match status" value="1"/>
</dbReference>
<dbReference type="InterPro" id="IPR001789">
    <property type="entry name" value="Sig_transdc_resp-reg_receiver"/>
</dbReference>
<evidence type="ECO:0000256" key="2">
    <source>
        <dbReference type="ARBA" id="ARBA00004651"/>
    </source>
</evidence>
<dbReference type="InterPro" id="IPR003594">
    <property type="entry name" value="HATPase_dom"/>
</dbReference>
<name>A0ABY6AYD5_9BURK</name>
<protein>
    <recommendedName>
        <fullName evidence="3">histidine kinase</fullName>
        <ecNumber evidence="3">2.7.13.3</ecNumber>
    </recommendedName>
</protein>
<dbReference type="SUPFAM" id="SSF158472">
    <property type="entry name" value="HAMP domain-like"/>
    <property type="match status" value="1"/>
</dbReference>
<evidence type="ECO:0000256" key="9">
    <source>
        <dbReference type="ARBA" id="ARBA00022777"/>
    </source>
</evidence>
<dbReference type="InterPro" id="IPR036890">
    <property type="entry name" value="HATPase_C_sf"/>
</dbReference>
<evidence type="ECO:0000259" key="17">
    <source>
        <dbReference type="PROSITE" id="PS50110"/>
    </source>
</evidence>
<dbReference type="InterPro" id="IPR005467">
    <property type="entry name" value="His_kinase_dom"/>
</dbReference>
<dbReference type="CDD" id="cd12914">
    <property type="entry name" value="PDC1_DGC_like"/>
    <property type="match status" value="1"/>
</dbReference>
<evidence type="ECO:0000256" key="8">
    <source>
        <dbReference type="ARBA" id="ARBA00022741"/>
    </source>
</evidence>
<dbReference type="CDD" id="cd00082">
    <property type="entry name" value="HisKA"/>
    <property type="match status" value="1"/>
</dbReference>
<dbReference type="Gene3D" id="1.10.287.130">
    <property type="match status" value="1"/>
</dbReference>
<keyword evidence="13 15" id="KW-0472">Membrane</keyword>
<comment type="subcellular location">
    <subcellularLocation>
        <location evidence="2">Cell membrane</location>
        <topology evidence="2">Multi-pass membrane protein</topology>
    </subcellularLocation>
</comment>
<dbReference type="SUPFAM" id="SSF55781">
    <property type="entry name" value="GAF domain-like"/>
    <property type="match status" value="1"/>
</dbReference>
<dbReference type="Pfam" id="PF00072">
    <property type="entry name" value="Response_reg"/>
    <property type="match status" value="2"/>
</dbReference>